<dbReference type="EMBL" id="JAPFFF010000005">
    <property type="protein sequence ID" value="KAK8889958.1"/>
    <property type="molecule type" value="Genomic_DNA"/>
</dbReference>
<comment type="caution">
    <text evidence="1">The sequence shown here is derived from an EMBL/GenBank/DDBJ whole genome shotgun (WGS) entry which is preliminary data.</text>
</comment>
<protein>
    <submittedName>
        <fullName evidence="1">Uncharacterized protein</fullName>
    </submittedName>
</protein>
<name>A0ABR2KFP2_9EUKA</name>
<evidence type="ECO:0000313" key="1">
    <source>
        <dbReference type="EMBL" id="KAK8889958.1"/>
    </source>
</evidence>
<gene>
    <name evidence="1" type="ORF">M9Y10_034714</name>
</gene>
<sequence>MDKENQTLSVADLFVIGKKKYRNEEEGFENWRKDLMNFVTKEFHDRINSEDRKDEKKANEEHLLWQSTTNISFFFRESLNVYIMHKY</sequence>
<organism evidence="1 2">
    <name type="scientific">Tritrichomonas musculus</name>
    <dbReference type="NCBI Taxonomy" id="1915356"/>
    <lineage>
        <taxon>Eukaryota</taxon>
        <taxon>Metamonada</taxon>
        <taxon>Parabasalia</taxon>
        <taxon>Tritrichomonadida</taxon>
        <taxon>Tritrichomonadidae</taxon>
        <taxon>Tritrichomonas</taxon>
    </lineage>
</organism>
<accession>A0ABR2KFP2</accession>
<evidence type="ECO:0000313" key="2">
    <source>
        <dbReference type="Proteomes" id="UP001470230"/>
    </source>
</evidence>
<proteinExistence type="predicted"/>
<reference evidence="1 2" key="1">
    <citation type="submission" date="2024-04" db="EMBL/GenBank/DDBJ databases">
        <title>Tritrichomonas musculus Genome.</title>
        <authorList>
            <person name="Alves-Ferreira E."/>
            <person name="Grigg M."/>
            <person name="Lorenzi H."/>
            <person name="Galac M."/>
        </authorList>
    </citation>
    <scope>NUCLEOTIDE SEQUENCE [LARGE SCALE GENOMIC DNA]</scope>
    <source>
        <strain evidence="1 2">EAF2021</strain>
    </source>
</reference>
<dbReference type="Proteomes" id="UP001470230">
    <property type="component" value="Unassembled WGS sequence"/>
</dbReference>
<keyword evidence="2" id="KW-1185">Reference proteome</keyword>